<evidence type="ECO:0000313" key="1">
    <source>
        <dbReference type="EMBL" id="GCE63932.1"/>
    </source>
</evidence>
<organism evidence="1 2">
    <name type="scientific">Candidatus Mycoplasma haematohominis</name>
    <dbReference type="NCBI Taxonomy" id="1494318"/>
    <lineage>
        <taxon>Bacteria</taxon>
        <taxon>Bacillati</taxon>
        <taxon>Mycoplasmatota</taxon>
        <taxon>Mollicutes</taxon>
        <taxon>Mycoplasmataceae</taxon>
        <taxon>Mycoplasma</taxon>
    </lineage>
</organism>
<name>A0A478FR89_9MOLU</name>
<dbReference type="Proteomes" id="UP000324831">
    <property type="component" value="Unassembled WGS sequence"/>
</dbReference>
<proteinExistence type="predicted"/>
<dbReference type="EMBL" id="BIMN01000006">
    <property type="protein sequence ID" value="GCE63932.1"/>
    <property type="molecule type" value="Genomic_DNA"/>
</dbReference>
<evidence type="ECO:0000313" key="2">
    <source>
        <dbReference type="Proteomes" id="UP000324831"/>
    </source>
</evidence>
<protein>
    <submittedName>
        <fullName evidence="1">Uncharacterized protein</fullName>
    </submittedName>
</protein>
<accession>A0A478FR89</accession>
<gene>
    <name evidence="1" type="ORF">MHSWG343_09390</name>
</gene>
<comment type="caution">
    <text evidence="1">The sequence shown here is derived from an EMBL/GenBank/DDBJ whole genome shotgun (WGS) entry which is preliminary data.</text>
</comment>
<dbReference type="AlphaFoldDB" id="A0A478FR89"/>
<reference evidence="1 2" key="1">
    <citation type="submission" date="2019-01" db="EMBL/GenBank/DDBJ databases">
        <title>Draft genome sequences of Candidatus Mycoplasma haemohominis SWG34-3 identified from a patient with pyrexia, anemia and liver dysfunction.</title>
        <authorList>
            <person name="Sekizuka T."/>
            <person name="Hattori N."/>
            <person name="Katano H."/>
            <person name="Takuma T."/>
            <person name="Ito T."/>
            <person name="Arai N."/>
            <person name="Yanai R."/>
            <person name="Ishii S."/>
            <person name="Miura Y."/>
            <person name="Tokunaga T."/>
            <person name="Watanabe H."/>
            <person name="Nomura N."/>
            <person name="Eguchi J."/>
            <person name="Arai T."/>
            <person name="Hasegawa H."/>
            <person name="Nakamaki T."/>
            <person name="Wakita T."/>
            <person name="Niki Y."/>
            <person name="Kuroda M."/>
        </authorList>
    </citation>
    <scope>NUCLEOTIDE SEQUENCE [LARGE SCALE GENOMIC DNA]</scope>
    <source>
        <strain evidence="1">SWG34-3</strain>
    </source>
</reference>
<sequence>MKKLSQAEKKKLIEYINKFNKEYEFKETNNKSYRTVDLDNVQIYAQPDGIALKKGIIKAILMITIFTNCKCEKDEKPHLSQILQLATYLYIFKIDTGFICSSNLPESKSLSLVSPLNLKTEESKKISKLEPRFSEIKPSTIDYTIIETWKKNSKLNPIYLWKIKINNLNNLENILQEISEWWKGKKYTSPPIDSGFI</sequence>